<keyword evidence="3" id="KW-1185">Reference proteome</keyword>
<accession>A0A4Y8KZW6</accession>
<dbReference type="EMBL" id="SOML01000007">
    <property type="protein sequence ID" value="TFD95537.1"/>
    <property type="molecule type" value="Genomic_DNA"/>
</dbReference>
<proteinExistence type="predicted"/>
<evidence type="ECO:0000313" key="2">
    <source>
        <dbReference type="EMBL" id="TFD95537.1"/>
    </source>
</evidence>
<feature type="transmembrane region" description="Helical" evidence="1">
    <location>
        <begin position="28"/>
        <end position="47"/>
    </location>
</feature>
<keyword evidence="1" id="KW-1133">Transmembrane helix</keyword>
<comment type="caution">
    <text evidence="2">The sequence shown here is derived from an EMBL/GenBank/DDBJ whole genome shotgun (WGS) entry which is preliminary data.</text>
</comment>
<dbReference type="Proteomes" id="UP000297861">
    <property type="component" value="Unassembled WGS sequence"/>
</dbReference>
<dbReference type="RefSeq" id="WP_134436588.1">
    <property type="nucleotide sequence ID" value="NZ_SOML01000007.1"/>
</dbReference>
<feature type="transmembrane region" description="Helical" evidence="1">
    <location>
        <begin position="59"/>
        <end position="79"/>
    </location>
</feature>
<reference evidence="2 3" key="1">
    <citation type="submission" date="2019-03" db="EMBL/GenBank/DDBJ databases">
        <title>San Antonio Military Medical Center submission to MRSN (WRAIR), pending publication.</title>
        <authorList>
            <person name="Blyth D.M."/>
            <person name="Mccarthy S.L."/>
            <person name="Schall S.E."/>
            <person name="Stam J.A."/>
            <person name="Ong A.C."/>
            <person name="Mcgann P.T."/>
        </authorList>
    </citation>
    <scope>NUCLEOTIDE SEQUENCE [LARGE SCALE GENOMIC DNA]</scope>
    <source>
        <strain evidence="2 3">MRSN571793</strain>
    </source>
</reference>
<evidence type="ECO:0000313" key="3">
    <source>
        <dbReference type="Proteomes" id="UP000297861"/>
    </source>
</evidence>
<protein>
    <submittedName>
        <fullName evidence="2">Uncharacterized protein</fullName>
    </submittedName>
</protein>
<evidence type="ECO:0000256" key="1">
    <source>
        <dbReference type="SAM" id="Phobius"/>
    </source>
</evidence>
<dbReference type="AlphaFoldDB" id="A0A4Y8KZW6"/>
<keyword evidence="1" id="KW-0472">Membrane</keyword>
<sequence length="321" mass="36115">MENERKEEKSLKTQIELNAKNKRLKLHFIYVSIIFSAVIVAILSLHFYSDNLNSKFVGYAATISSLILSVLAIIITVISNDSTNGLMHKIRDIYEAISATPEKISDSVECITHASESLDNSVKSIRGISDKIEELSTAVNNNLSKIELLHESLPDKITNDLNTLILSQSGNKRHVDSYAEDKNSVNYNTVSDVKIDFNNYIDNTSHLGFIILYAVYVAYAKKKKLDLVKLADAIVLPGQEIDKDYAVSYFHGYFVSLVCIQGLIEHGIEANSTFKILNFNNELADVLIKKESDRFIFIKKDVKNLFPDNLQKCIDDAIIKD</sequence>
<gene>
    <name evidence="2" type="ORF">E2605_11870</name>
</gene>
<organism evidence="2 3">
    <name type="scientific">Dysgonomonas capnocytophagoides</name>
    <dbReference type="NCBI Taxonomy" id="45254"/>
    <lineage>
        <taxon>Bacteria</taxon>
        <taxon>Pseudomonadati</taxon>
        <taxon>Bacteroidota</taxon>
        <taxon>Bacteroidia</taxon>
        <taxon>Bacteroidales</taxon>
        <taxon>Dysgonomonadaceae</taxon>
        <taxon>Dysgonomonas</taxon>
    </lineage>
</organism>
<name>A0A4Y8KZW6_9BACT</name>
<keyword evidence="1" id="KW-0812">Transmembrane</keyword>